<proteinExistence type="predicted"/>
<evidence type="ECO:0000256" key="1">
    <source>
        <dbReference type="SAM" id="MobiDB-lite"/>
    </source>
</evidence>
<name>U2QUQ8_9ACTN</name>
<dbReference type="SUPFAM" id="SSF53254">
    <property type="entry name" value="Phosphoglycerate mutase-like"/>
    <property type="match status" value="1"/>
</dbReference>
<protein>
    <submittedName>
        <fullName evidence="2">Histidine phosphatase superfamily (Branch 1) domain protein</fullName>
    </submittedName>
</protein>
<dbReference type="EMBL" id="ACVN02000089">
    <property type="protein sequence ID" value="ERK60281.1"/>
    <property type="molecule type" value="Genomic_DNA"/>
</dbReference>
<keyword evidence="3" id="KW-1185">Reference proteome</keyword>
<dbReference type="InterPro" id="IPR029033">
    <property type="entry name" value="His_PPase_superfam"/>
</dbReference>
<dbReference type="Gene3D" id="3.40.50.1240">
    <property type="entry name" value="Phosphoglycerate mutase-like"/>
    <property type="match status" value="1"/>
</dbReference>
<dbReference type="CDD" id="cd07067">
    <property type="entry name" value="HP_PGM_like"/>
    <property type="match status" value="1"/>
</dbReference>
<dbReference type="AlphaFoldDB" id="U2QUQ8"/>
<dbReference type="SMART" id="SM00855">
    <property type="entry name" value="PGAM"/>
    <property type="match status" value="1"/>
</dbReference>
<reference evidence="2" key="1">
    <citation type="submission" date="2013-08" db="EMBL/GenBank/DDBJ databases">
        <authorList>
            <person name="Durkin A.S."/>
            <person name="Haft D.R."/>
            <person name="McCorrison J."/>
            <person name="Torralba M."/>
            <person name="Gillis M."/>
            <person name="Haft D.H."/>
            <person name="Methe B."/>
            <person name="Sutton G."/>
            <person name="Nelson K.E."/>
        </authorList>
    </citation>
    <scope>NUCLEOTIDE SEQUENCE [LARGE SCALE GENOMIC DNA]</scope>
    <source>
        <strain evidence="2">F0233</strain>
    </source>
</reference>
<accession>U2QUQ8</accession>
<feature type="region of interest" description="Disordered" evidence="1">
    <location>
        <begin position="156"/>
        <end position="180"/>
    </location>
</feature>
<gene>
    <name evidence="2" type="ORF">HMPREF0682_0705</name>
</gene>
<dbReference type="Pfam" id="PF00300">
    <property type="entry name" value="His_Phos_1"/>
    <property type="match status" value="1"/>
</dbReference>
<organism evidence="2 3">
    <name type="scientific">Propionibacterium acidifaciens F0233</name>
    <dbReference type="NCBI Taxonomy" id="553198"/>
    <lineage>
        <taxon>Bacteria</taxon>
        <taxon>Bacillati</taxon>
        <taxon>Actinomycetota</taxon>
        <taxon>Actinomycetes</taxon>
        <taxon>Propionibacteriales</taxon>
        <taxon>Propionibacteriaceae</taxon>
        <taxon>Propionibacterium</taxon>
    </lineage>
</organism>
<dbReference type="Proteomes" id="UP000017052">
    <property type="component" value="Unassembled WGS sequence"/>
</dbReference>
<sequence length="180" mass="19731">MRRLYLMRHAQAESFGPHGDKDRRLSTRGRLQAREVGERLAGARIERALVSDAERTRETFAELRLPDVDGVPVHVEFRAELYDAGTRTMLARIAETPDEVRTLLVLGHAPTIPALAGEFTRAFDRAGAAPAHGSFPTAAIGAFDVEVPWGELADFDPYDYAGSGPDEAPEPHCPVRPSTD</sequence>
<comment type="caution">
    <text evidence="2">The sequence shown here is derived from an EMBL/GenBank/DDBJ whole genome shotgun (WGS) entry which is preliminary data.</text>
</comment>
<evidence type="ECO:0000313" key="2">
    <source>
        <dbReference type="EMBL" id="ERK60281.1"/>
    </source>
</evidence>
<dbReference type="InterPro" id="IPR013078">
    <property type="entry name" value="His_Pase_superF_clade-1"/>
</dbReference>
<evidence type="ECO:0000313" key="3">
    <source>
        <dbReference type="Proteomes" id="UP000017052"/>
    </source>
</evidence>